<evidence type="ECO:0000313" key="6">
    <source>
        <dbReference type="RefSeq" id="XP_014670210.1"/>
    </source>
</evidence>
<evidence type="ECO:0000256" key="2">
    <source>
        <dbReference type="ARBA" id="ARBA00023043"/>
    </source>
</evidence>
<dbReference type="InterPro" id="IPR002110">
    <property type="entry name" value="Ankyrin_rpt"/>
</dbReference>
<dbReference type="PANTHER" id="PTHR24173">
    <property type="entry name" value="ANKYRIN REPEAT CONTAINING"/>
    <property type="match status" value="1"/>
</dbReference>
<feature type="compositionally biased region" description="Acidic residues" evidence="4">
    <location>
        <begin position="543"/>
        <end position="557"/>
    </location>
</feature>
<keyword evidence="2 3" id="KW-0040">ANK repeat</keyword>
<evidence type="ECO:0000256" key="4">
    <source>
        <dbReference type="SAM" id="MobiDB-lite"/>
    </source>
</evidence>
<feature type="repeat" description="ANK" evidence="3">
    <location>
        <begin position="350"/>
        <end position="384"/>
    </location>
</feature>
<evidence type="ECO:0000313" key="5">
    <source>
        <dbReference type="Proteomes" id="UP000695022"/>
    </source>
</evidence>
<keyword evidence="1" id="KW-0677">Repeat</keyword>
<dbReference type="PROSITE" id="PS50088">
    <property type="entry name" value="ANK_REPEAT"/>
    <property type="match status" value="4"/>
</dbReference>
<dbReference type="PROSITE" id="PS50297">
    <property type="entry name" value="ANK_REP_REGION"/>
    <property type="match status" value="3"/>
</dbReference>
<organism evidence="5 6">
    <name type="scientific">Priapulus caudatus</name>
    <name type="common">Priapulid worm</name>
    <dbReference type="NCBI Taxonomy" id="37621"/>
    <lineage>
        <taxon>Eukaryota</taxon>
        <taxon>Metazoa</taxon>
        <taxon>Ecdysozoa</taxon>
        <taxon>Scalidophora</taxon>
        <taxon>Priapulida</taxon>
        <taxon>Priapulimorpha</taxon>
        <taxon>Priapulimorphida</taxon>
        <taxon>Priapulidae</taxon>
        <taxon>Priapulus</taxon>
    </lineage>
</organism>
<protein>
    <submittedName>
        <fullName evidence="6">Ankyrin-1-like</fullName>
    </submittedName>
</protein>
<feature type="repeat" description="ANK" evidence="3">
    <location>
        <begin position="199"/>
        <end position="231"/>
    </location>
</feature>
<evidence type="ECO:0000256" key="3">
    <source>
        <dbReference type="PROSITE-ProRule" id="PRU00023"/>
    </source>
</evidence>
<dbReference type="SMART" id="SM00248">
    <property type="entry name" value="ANK"/>
    <property type="match status" value="9"/>
</dbReference>
<proteinExistence type="predicted"/>
<name>A0ABM1EDD9_PRICU</name>
<gene>
    <name evidence="6" type="primary">LOC106811181</name>
</gene>
<feature type="repeat" description="ANK" evidence="3">
    <location>
        <begin position="273"/>
        <end position="305"/>
    </location>
</feature>
<dbReference type="Gene3D" id="1.25.40.20">
    <property type="entry name" value="Ankyrin repeat-containing domain"/>
    <property type="match status" value="4"/>
</dbReference>
<dbReference type="InterPro" id="IPR036770">
    <property type="entry name" value="Ankyrin_rpt-contain_sf"/>
</dbReference>
<dbReference type="Pfam" id="PF00023">
    <property type="entry name" value="Ank"/>
    <property type="match status" value="1"/>
</dbReference>
<dbReference type="SUPFAM" id="SSF48403">
    <property type="entry name" value="Ankyrin repeat"/>
    <property type="match status" value="1"/>
</dbReference>
<dbReference type="GeneID" id="106811181"/>
<dbReference type="RefSeq" id="XP_014670210.1">
    <property type="nucleotide sequence ID" value="XM_014814724.1"/>
</dbReference>
<keyword evidence="5" id="KW-1185">Reference proteome</keyword>
<evidence type="ECO:0000256" key="1">
    <source>
        <dbReference type="ARBA" id="ARBA00022737"/>
    </source>
</evidence>
<feature type="repeat" description="ANK" evidence="3">
    <location>
        <begin position="232"/>
        <end position="272"/>
    </location>
</feature>
<dbReference type="PANTHER" id="PTHR24173:SF74">
    <property type="entry name" value="ANKYRIN REPEAT DOMAIN-CONTAINING PROTEIN 16"/>
    <property type="match status" value="1"/>
</dbReference>
<dbReference type="Pfam" id="PF12796">
    <property type="entry name" value="Ank_2"/>
    <property type="match status" value="3"/>
</dbReference>
<accession>A0ABM1EDD9</accession>
<dbReference type="Proteomes" id="UP000695022">
    <property type="component" value="Unplaced"/>
</dbReference>
<feature type="region of interest" description="Disordered" evidence="4">
    <location>
        <begin position="518"/>
        <end position="564"/>
    </location>
</feature>
<reference evidence="6" key="1">
    <citation type="submission" date="2025-08" db="UniProtKB">
        <authorList>
            <consortium name="RefSeq"/>
        </authorList>
    </citation>
    <scope>IDENTIFICATION</scope>
</reference>
<sequence>MAYLSLCCDANGNVYNDVVCSVCFNKEVKTSLTEKYKLAENLQLACQDNDVSTVKNLLSTTVHLCCFHSVYVIVQAAIEEVCHLGNVKMLEVLLQYSVIDNDIFNSAMHVACANNQLDAVKLLMRHGFDPDMCMVCDRGHGDIVDALILSGGIDGLMPLRLRDESCRPQSLLHMVQRAETARILIHHGADPNMVEANNRHFSPLHKACLNRSVDIVGVLLESGAIVNAVASAKETPLHVLLRDSYRNSENTSLLPIAKLLLDAGADVRAFDESDETALHIACKRGLPDLVDCLLRCGADMDARSATLDTPLHNACCVPAISLRPPHDGRHTAIVRTLVKHGAAPRAANCDGATPLYLAAKWLYGDGGVARALLDGGADVDVRERRRGETPLMLLCRRLEESRCGLLPFRSAARERHVRAARIGLVWMLLHEGAHVDAADAGGRTPRDALASARRRVMLDPDDCHLLDDLSNAMEKRYHLSLQCQAARAFVQHGLPTEMLNRLPAVLAELVRLHVTAPEAESREGADSGCCNSDDWGDIKSTDDENSDSGDEDSDWENELGAPNE</sequence>